<organism evidence="1 2">
    <name type="scientific">Mesorhizobium japonicum (strain LMG 29417 / CECT 9101 / MAFF 303099)</name>
    <name type="common">Mesorhizobium loti (strain MAFF 303099)</name>
    <dbReference type="NCBI Taxonomy" id="266835"/>
    <lineage>
        <taxon>Bacteria</taxon>
        <taxon>Pseudomonadati</taxon>
        <taxon>Pseudomonadota</taxon>
        <taxon>Alphaproteobacteria</taxon>
        <taxon>Hyphomicrobiales</taxon>
        <taxon>Phyllobacteriaceae</taxon>
        <taxon>Mesorhizobium</taxon>
    </lineage>
</organism>
<dbReference type="KEGG" id="mlo:mll0455"/>
<gene>
    <name evidence="1" type="ordered locus">mll0455</name>
</gene>
<evidence type="ECO:0000313" key="2">
    <source>
        <dbReference type="Proteomes" id="UP000000552"/>
    </source>
</evidence>
<dbReference type="PATRIC" id="fig|266835.9.peg.367"/>
<protein>
    <submittedName>
        <fullName evidence="1">Mll0455 protein</fullName>
    </submittedName>
</protein>
<dbReference type="eggNOG" id="ENOG5033GVT">
    <property type="taxonomic scope" value="Bacteria"/>
</dbReference>
<reference evidence="1 2" key="1">
    <citation type="journal article" date="2000" name="DNA Res.">
        <title>Complete genome structure of the nitrogen-fixing symbiotic bacterium Mesorhizobium loti.</title>
        <authorList>
            <person name="Kaneko T."/>
            <person name="Nakamura Y."/>
            <person name="Sato S."/>
            <person name="Asamizu E."/>
            <person name="Kato T."/>
            <person name="Sasamoto S."/>
            <person name="Watanabe A."/>
            <person name="Idesawa K."/>
            <person name="Ishikawa A."/>
            <person name="Kawashima K."/>
            <person name="Kimura T."/>
            <person name="Kishida Y."/>
            <person name="Kiyokawa C."/>
            <person name="Kohara M."/>
            <person name="Matsumoto M."/>
            <person name="Matsuno A."/>
            <person name="Mochizuki Y."/>
            <person name="Nakayama S."/>
            <person name="Nakazaki N."/>
            <person name="Shimpo S."/>
            <person name="Sugimoto M."/>
            <person name="Takeuchi C."/>
            <person name="Yamada M."/>
            <person name="Tabata S."/>
        </authorList>
    </citation>
    <scope>NUCLEOTIDE SEQUENCE [LARGE SCALE GENOMIC DNA]</scope>
    <source>
        <strain evidence="2">LMG 29417 / CECT 9101 / MAFF 303099</strain>
    </source>
</reference>
<dbReference type="Proteomes" id="UP000000552">
    <property type="component" value="Chromosome"/>
</dbReference>
<accession>Q98MS8</accession>
<dbReference type="AlphaFoldDB" id="Q98MS8"/>
<sequence>MAYVPHTPYLGLPPIASTIAPTASTLSLGRGSPGPWLGDIITAQDPVYGVGEFIYLLGVAGTIVGSLVTFDGANAGTPTWQTALAPSTANLNAPLAVAMSANVAGQYGWYQLFGSAVVATNGTLAAGPGPVYLAGSGQVTSTQANGKQVVNARNETATGTPAAGLAVVKINYPYAQGQIV</sequence>
<evidence type="ECO:0000313" key="1">
    <source>
        <dbReference type="EMBL" id="BAB48035.1"/>
    </source>
</evidence>
<dbReference type="RefSeq" id="WP_010909391.1">
    <property type="nucleotide sequence ID" value="NC_002678.2"/>
</dbReference>
<dbReference type="HOGENOM" id="CLU_1495061_0_0_5"/>
<dbReference type="EMBL" id="BA000012">
    <property type="protein sequence ID" value="BAB48035.1"/>
    <property type="molecule type" value="Genomic_DNA"/>
</dbReference>
<proteinExistence type="predicted"/>
<name>Q98MS8_RHILO</name>